<dbReference type="PANTHER" id="PTHR12459">
    <property type="entry name" value="TRANSMEMBRANE PROTEIN 135-RELATED"/>
    <property type="match status" value="1"/>
</dbReference>
<gene>
    <name evidence="2" type="ORF">LSTR_LSTR008825</name>
</gene>
<dbReference type="InParanoid" id="A0A482WS19"/>
<comment type="caution">
    <text evidence="2">The sequence shown here is derived from an EMBL/GenBank/DDBJ whole genome shotgun (WGS) entry which is preliminary data.</text>
</comment>
<keyword evidence="1" id="KW-0472">Membrane</keyword>
<organism evidence="2 3">
    <name type="scientific">Laodelphax striatellus</name>
    <name type="common">Small brown planthopper</name>
    <name type="synonym">Delphax striatella</name>
    <dbReference type="NCBI Taxonomy" id="195883"/>
    <lineage>
        <taxon>Eukaryota</taxon>
        <taxon>Metazoa</taxon>
        <taxon>Ecdysozoa</taxon>
        <taxon>Arthropoda</taxon>
        <taxon>Hexapoda</taxon>
        <taxon>Insecta</taxon>
        <taxon>Pterygota</taxon>
        <taxon>Neoptera</taxon>
        <taxon>Paraneoptera</taxon>
        <taxon>Hemiptera</taxon>
        <taxon>Auchenorrhyncha</taxon>
        <taxon>Fulgoroidea</taxon>
        <taxon>Delphacidae</taxon>
        <taxon>Criomorphinae</taxon>
        <taxon>Laodelphax</taxon>
    </lineage>
</organism>
<dbReference type="PANTHER" id="PTHR12459:SF15">
    <property type="entry name" value="TRANSMEMBRANE PROTEIN 135"/>
    <property type="match status" value="1"/>
</dbReference>
<feature type="transmembrane region" description="Helical" evidence="1">
    <location>
        <begin position="9"/>
        <end position="28"/>
    </location>
</feature>
<reference evidence="2 3" key="1">
    <citation type="journal article" date="2017" name="Gigascience">
        <title>Genome sequence of the small brown planthopper, Laodelphax striatellus.</title>
        <authorList>
            <person name="Zhu J."/>
            <person name="Jiang F."/>
            <person name="Wang X."/>
            <person name="Yang P."/>
            <person name="Bao Y."/>
            <person name="Zhao W."/>
            <person name="Wang W."/>
            <person name="Lu H."/>
            <person name="Wang Q."/>
            <person name="Cui N."/>
            <person name="Li J."/>
            <person name="Chen X."/>
            <person name="Luo L."/>
            <person name="Yu J."/>
            <person name="Kang L."/>
            <person name="Cui F."/>
        </authorList>
    </citation>
    <scope>NUCLEOTIDE SEQUENCE [LARGE SCALE GENOMIC DNA]</scope>
    <source>
        <strain evidence="2">Lst14</strain>
    </source>
</reference>
<dbReference type="InterPro" id="IPR026749">
    <property type="entry name" value="Tmem135"/>
</dbReference>
<evidence type="ECO:0008006" key="4">
    <source>
        <dbReference type="Google" id="ProtNLM"/>
    </source>
</evidence>
<dbReference type="AlphaFoldDB" id="A0A482WS19"/>
<sequence length="304" mass="35104">MNKNTMGRFHYYIFPGLTSTLSAFSIFLENPKKRGVTVTSFLYLMFEVVVRYLEEFNYIHRTTASETFVFMITSAALLYLLRIVKQQKSYLWFFLPPALKKSRNNDDKSHYCPHRGSCWDDIINNTAKFFGFGVLVQWLRSTVPRFRKILGEPSLLNPFTMKNLKLGVFTGLYVMTYKMTSCLLCRYRKEDSPLHAIPSGLLAGLAYIIRPDLTVILIAFCNLLMLSEYHFKDKGLLPSWPFSEVAYIIASGVLFHNQMAIPSCTPKQFVNLMHSFSNGRSTEINKRLCDFIAKSQEMKKLLPL</sequence>
<proteinExistence type="predicted"/>
<evidence type="ECO:0000256" key="1">
    <source>
        <dbReference type="SAM" id="Phobius"/>
    </source>
</evidence>
<dbReference type="Proteomes" id="UP000291343">
    <property type="component" value="Unassembled WGS sequence"/>
</dbReference>
<dbReference type="OrthoDB" id="6611642at2759"/>
<keyword evidence="3" id="KW-1185">Reference proteome</keyword>
<feature type="transmembrane region" description="Helical" evidence="1">
    <location>
        <begin position="65"/>
        <end position="84"/>
    </location>
</feature>
<accession>A0A482WS19</accession>
<evidence type="ECO:0000313" key="3">
    <source>
        <dbReference type="Proteomes" id="UP000291343"/>
    </source>
</evidence>
<keyword evidence="1" id="KW-0812">Transmembrane</keyword>
<evidence type="ECO:0000313" key="2">
    <source>
        <dbReference type="EMBL" id="RZF36344.1"/>
    </source>
</evidence>
<keyword evidence="1" id="KW-1133">Transmembrane helix</keyword>
<name>A0A482WS19_LAOST</name>
<dbReference type="EMBL" id="QKKF02026484">
    <property type="protein sequence ID" value="RZF36344.1"/>
    <property type="molecule type" value="Genomic_DNA"/>
</dbReference>
<protein>
    <recommendedName>
        <fullName evidence="4">Transmembrane protein 135 N-terminal domain-containing protein</fullName>
    </recommendedName>
</protein>